<evidence type="ECO:0000256" key="2">
    <source>
        <dbReference type="SAM" id="MobiDB-lite"/>
    </source>
</evidence>
<dbReference type="Proteomes" id="UP000029714">
    <property type="component" value="Unassembled WGS sequence"/>
</dbReference>
<dbReference type="EMBL" id="JRMP02000019">
    <property type="protein sequence ID" value="TLD92546.1"/>
    <property type="molecule type" value="Genomic_DNA"/>
</dbReference>
<feature type="coiled-coil region" evidence="1">
    <location>
        <begin position="285"/>
        <end position="312"/>
    </location>
</feature>
<dbReference type="OrthoDB" id="387240at2"/>
<sequence length="631" mass="73174">MKNKKINYEFSVEELASRVDYDLQKDEFNIKNELDSNIEKYYDDITKILQNDNEEQLRYYKYDLHYRHNVQSSPKYLKQILNDISYYNDKFDIQKYLGPINSIESSKVISGIDSIISNLKLKKRGYSQVSNSSQNQVNNSPQNNQNNEIDSKSKLKKLHAELLQEWKESIESNLHSWKKNQVKKTQNATIKRVKGYLKAMKEAKETMEDTKEISEMFEDMIMEQLREGLKSGQDIKSYMSGEIESNDEISQDSIKEILFEVPEMTQEERDGYYFETLPYRLYNEYLMTKNQREALSENNENTESKAQNTQISIPNQMQNIPHLGYSTRIKRPKKSLHKRLVNFNEFIRILQKDSIKELCDMLGRLDDADNFVEMSKVDTQDYNTKMPTKYANDELSGLHFASQISNILPQELMLINDKDFNILFDMKYAENRLLSFEKEGFESVIEKKEMLTKDKQKGPIILCIDTSSSMFSRINGVKPAVVAKAVTLFLTKRARQQGRDCLLINFSETFSTLDLSGKNGTLGLLDFLSSDFNGGTDSIPAFKYALKKCQNENYKAADILMISDFIFAPHIMKHLKEIMKNKDKQIKCNALYVGNLSPDNLKGAPFDNNFIYNPKTRNIESLVGATRKILG</sequence>
<dbReference type="GO" id="GO:0005829">
    <property type="term" value="C:cytosol"/>
    <property type="evidence" value="ECO:0007669"/>
    <property type="project" value="TreeGrafter"/>
</dbReference>
<evidence type="ECO:0000313" key="3">
    <source>
        <dbReference type="EMBL" id="MWV69538.1"/>
    </source>
</evidence>
<proteinExistence type="predicted"/>
<dbReference type="AlphaFoldDB" id="A0A347VTD1"/>
<organism evidence="4 5">
    <name type="scientific">Helicobacter saguini</name>
    <dbReference type="NCBI Taxonomy" id="1548018"/>
    <lineage>
        <taxon>Bacteria</taxon>
        <taxon>Pseudomonadati</taxon>
        <taxon>Campylobacterota</taxon>
        <taxon>Epsilonproteobacteria</taxon>
        <taxon>Campylobacterales</taxon>
        <taxon>Helicobacteraceae</taxon>
        <taxon>Helicobacter</taxon>
    </lineage>
</organism>
<dbReference type="PANTHER" id="PTHR36846">
    <property type="entry name" value="PROTEIN VIAA"/>
    <property type="match status" value="1"/>
</dbReference>
<dbReference type="RefSeq" id="WP_034571816.1">
    <property type="nucleotide sequence ID" value="NZ_JRMP02000019.1"/>
</dbReference>
<keyword evidence="5" id="KW-1185">Reference proteome</keyword>
<reference evidence="4" key="3">
    <citation type="submission" date="2018-04" db="EMBL/GenBank/DDBJ databases">
        <authorList>
            <person name="Sheh A."/>
            <person name="Shen Z."/>
            <person name="Mannion A.J."/>
            <person name="Fox J.G."/>
        </authorList>
    </citation>
    <scope>NUCLEOTIDE SEQUENCE</scope>
    <source>
        <strain evidence="4">MIT 97-6194</strain>
    </source>
</reference>
<evidence type="ECO:0000313" key="6">
    <source>
        <dbReference type="Proteomes" id="UP000477070"/>
    </source>
</evidence>
<accession>A0A347VTD1</accession>
<feature type="region of interest" description="Disordered" evidence="2">
    <location>
        <begin position="127"/>
        <end position="149"/>
    </location>
</feature>
<gene>
    <name evidence="3" type="ORF">DCO61_05820</name>
    <name evidence="4" type="ORF">LS64_010185</name>
</gene>
<dbReference type="SUPFAM" id="SSF53300">
    <property type="entry name" value="vWA-like"/>
    <property type="match status" value="1"/>
</dbReference>
<evidence type="ECO:0000313" key="5">
    <source>
        <dbReference type="Proteomes" id="UP000029714"/>
    </source>
</evidence>
<protein>
    <recommendedName>
        <fullName evidence="7">VWFA domain-containing protein</fullName>
    </recommendedName>
</protein>
<feature type="compositionally biased region" description="Low complexity" evidence="2">
    <location>
        <begin position="127"/>
        <end position="147"/>
    </location>
</feature>
<dbReference type="EMBL" id="QBIU01000001">
    <property type="protein sequence ID" value="MWV69538.1"/>
    <property type="molecule type" value="Genomic_DNA"/>
</dbReference>
<reference evidence="4 5" key="1">
    <citation type="journal article" date="2014" name="Genome Announc.">
        <title>Draft genome sequences of eight enterohepatic helicobacter species isolated from both laboratory and wild rodents.</title>
        <authorList>
            <person name="Sheh A."/>
            <person name="Shen Z."/>
            <person name="Fox J.G."/>
        </authorList>
    </citation>
    <scope>NUCLEOTIDE SEQUENCE [LARGE SCALE GENOMIC DNA]</scope>
    <source>
        <strain evidence="4 5">MIT 97-6194</strain>
    </source>
</reference>
<reference evidence="3 6" key="4">
    <citation type="submission" date="2019-12" db="EMBL/GenBank/DDBJ databases">
        <title>Multi-Generational Helicobacter saguini Isolates.</title>
        <authorList>
            <person name="Mannion A."/>
            <person name="Shen Z."/>
            <person name="Fox J.G."/>
        </authorList>
    </citation>
    <scope>NUCLEOTIDE SEQUENCE [LARGE SCALE GENOMIC DNA]</scope>
    <source>
        <strain evidence="3">16-048</strain>
        <strain evidence="6">16-048 (F4)</strain>
    </source>
</reference>
<evidence type="ECO:0008006" key="7">
    <source>
        <dbReference type="Google" id="ProtNLM"/>
    </source>
</evidence>
<dbReference type="PANTHER" id="PTHR36846:SF1">
    <property type="entry name" value="PROTEIN VIAA"/>
    <property type="match status" value="1"/>
</dbReference>
<evidence type="ECO:0000313" key="4">
    <source>
        <dbReference type="EMBL" id="TLD92546.1"/>
    </source>
</evidence>
<evidence type="ECO:0000256" key="1">
    <source>
        <dbReference type="SAM" id="Coils"/>
    </source>
</evidence>
<dbReference type="Proteomes" id="UP000477070">
    <property type="component" value="Unassembled WGS sequence"/>
</dbReference>
<keyword evidence="1" id="KW-0175">Coiled coil</keyword>
<dbReference type="Gene3D" id="3.40.50.410">
    <property type="entry name" value="von Willebrand factor, type A domain"/>
    <property type="match status" value="1"/>
</dbReference>
<reference evidence="4 5" key="2">
    <citation type="journal article" date="2016" name="Infect. Immun.">
        <title>Helicobacter saguini, a Novel Helicobacter Isolated from Cotton-Top Tamarins with Ulcerative Colitis, Has Proinflammatory Properties and Induces Typhlocolitis and Dysplasia in Gnotobiotic IL-10-/- Mice.</title>
        <authorList>
            <person name="Shen Z."/>
            <person name="Mannion A."/>
            <person name="Whary M.T."/>
            <person name="Muthupalani S."/>
            <person name="Sheh A."/>
            <person name="Feng Y."/>
            <person name="Gong G."/>
            <person name="Vandamme P."/>
            <person name="Holcombe H.R."/>
            <person name="Paster B.J."/>
            <person name="Fox J.G."/>
        </authorList>
    </citation>
    <scope>NUCLEOTIDE SEQUENCE [LARGE SCALE GENOMIC DNA]</scope>
    <source>
        <strain evidence="4 5">MIT 97-6194</strain>
    </source>
</reference>
<dbReference type="InterPro" id="IPR036465">
    <property type="entry name" value="vWFA_dom_sf"/>
</dbReference>
<comment type="caution">
    <text evidence="4">The sequence shown here is derived from an EMBL/GenBank/DDBJ whole genome shotgun (WGS) entry which is preliminary data.</text>
</comment>
<name>A0A347VTD1_9HELI</name>